<feature type="transmembrane region" description="Helical" evidence="6">
    <location>
        <begin position="62"/>
        <end position="80"/>
    </location>
</feature>
<accession>A0A0M4EJG3</accession>
<evidence type="ECO:0000313" key="9">
    <source>
        <dbReference type="Proteomes" id="UP000494163"/>
    </source>
</evidence>
<reference evidence="8 9" key="1">
    <citation type="submission" date="2015-08" db="EMBL/GenBank/DDBJ databases">
        <title>Ancestral chromatin configuration constrains chromatin evolution on differentiating sex chromosomes in Drosophila.</title>
        <authorList>
            <person name="Zhou Q."/>
            <person name="Bachtrog D."/>
        </authorList>
    </citation>
    <scope>NUCLEOTIDE SEQUENCE [LARGE SCALE GENOMIC DNA]</scope>
    <source>
        <tissue evidence="8">Whole larvae</tissue>
    </source>
</reference>
<keyword evidence="5" id="KW-0449">Lipoprotein</keyword>
<dbReference type="STRING" id="30019.A0A0M4EJG3"/>
<proteinExistence type="predicted"/>
<keyword evidence="4" id="KW-0143">Chaperone</keyword>
<name>A0A0M4EJG3_DROBS</name>
<dbReference type="InterPro" id="IPR001623">
    <property type="entry name" value="DnaJ_domain"/>
</dbReference>
<evidence type="ECO:0000313" key="8">
    <source>
        <dbReference type="EMBL" id="ALC43122.1"/>
    </source>
</evidence>
<keyword evidence="6" id="KW-0812">Transmembrane</keyword>
<dbReference type="GO" id="GO:0005737">
    <property type="term" value="C:cytoplasm"/>
    <property type="evidence" value="ECO:0007669"/>
    <property type="project" value="UniProtKB-ARBA"/>
</dbReference>
<sequence>MALKYHPDKNDHPQAAEHFQEVAAAFEILSDKDKREIYDRYGEEGLRDGDEQATFQAPSSDMLPFICAVGGTILFAFGAYKTFQMFTKKKNTERQDEASSSD</sequence>
<dbReference type="EMBL" id="CP012525">
    <property type="protein sequence ID" value="ALC43122.1"/>
    <property type="molecule type" value="Genomic_DNA"/>
</dbReference>
<evidence type="ECO:0000256" key="1">
    <source>
        <dbReference type="ARBA" id="ARBA00004635"/>
    </source>
</evidence>
<dbReference type="InterPro" id="IPR036869">
    <property type="entry name" value="J_dom_sf"/>
</dbReference>
<dbReference type="SUPFAM" id="SSF46565">
    <property type="entry name" value="Chaperone J-domain"/>
    <property type="match status" value="1"/>
</dbReference>
<protein>
    <submittedName>
        <fullName evidence="8">CG32640</fullName>
    </submittedName>
</protein>
<dbReference type="InterPro" id="IPR051434">
    <property type="entry name" value="DnaJ_C_subfamily_member5"/>
</dbReference>
<dbReference type="Pfam" id="PF00226">
    <property type="entry name" value="DnaJ"/>
    <property type="match status" value="1"/>
</dbReference>
<keyword evidence="6" id="KW-1133">Transmembrane helix</keyword>
<dbReference type="OrthoDB" id="552049at2759"/>
<organism evidence="8 9">
    <name type="scientific">Drosophila busckii</name>
    <name type="common">Fruit fly</name>
    <dbReference type="NCBI Taxonomy" id="30019"/>
    <lineage>
        <taxon>Eukaryota</taxon>
        <taxon>Metazoa</taxon>
        <taxon>Ecdysozoa</taxon>
        <taxon>Arthropoda</taxon>
        <taxon>Hexapoda</taxon>
        <taxon>Insecta</taxon>
        <taxon>Pterygota</taxon>
        <taxon>Neoptera</taxon>
        <taxon>Endopterygota</taxon>
        <taxon>Diptera</taxon>
        <taxon>Brachycera</taxon>
        <taxon>Muscomorpha</taxon>
        <taxon>Ephydroidea</taxon>
        <taxon>Drosophilidae</taxon>
        <taxon>Drosophila</taxon>
    </lineage>
</organism>
<evidence type="ECO:0000256" key="5">
    <source>
        <dbReference type="ARBA" id="ARBA00023288"/>
    </source>
</evidence>
<evidence type="ECO:0000256" key="6">
    <source>
        <dbReference type="SAM" id="Phobius"/>
    </source>
</evidence>
<dbReference type="GO" id="GO:0016020">
    <property type="term" value="C:membrane"/>
    <property type="evidence" value="ECO:0007669"/>
    <property type="project" value="UniProtKB-SubCell"/>
</dbReference>
<evidence type="ECO:0000256" key="3">
    <source>
        <dbReference type="ARBA" id="ARBA00023139"/>
    </source>
</evidence>
<keyword evidence="2 6" id="KW-0472">Membrane</keyword>
<dbReference type="AlphaFoldDB" id="A0A0M4EJG3"/>
<evidence type="ECO:0000256" key="4">
    <source>
        <dbReference type="ARBA" id="ARBA00023186"/>
    </source>
</evidence>
<feature type="domain" description="J" evidence="7">
    <location>
        <begin position="1"/>
        <end position="42"/>
    </location>
</feature>
<comment type="subcellular location">
    <subcellularLocation>
        <location evidence="1">Membrane</location>
        <topology evidence="1">Lipid-anchor</topology>
    </subcellularLocation>
</comment>
<dbReference type="PROSITE" id="PS50076">
    <property type="entry name" value="DNAJ_2"/>
    <property type="match status" value="1"/>
</dbReference>
<dbReference type="PROSITE" id="PS00636">
    <property type="entry name" value="DNAJ_1"/>
    <property type="match status" value="1"/>
</dbReference>
<dbReference type="PANTHER" id="PTHR44027:SF7">
    <property type="entry name" value="DNAJ HOMOLOG SUBFAMILY C MEMBER 5 HOMOLOG"/>
    <property type="match status" value="1"/>
</dbReference>
<dbReference type="InterPro" id="IPR018253">
    <property type="entry name" value="DnaJ_domain_CS"/>
</dbReference>
<keyword evidence="9" id="KW-1185">Reference proteome</keyword>
<dbReference type="FunFam" id="1.10.287.110:FF:000175">
    <property type="entry name" value="GM22099"/>
    <property type="match status" value="1"/>
</dbReference>
<dbReference type="CDD" id="cd06257">
    <property type="entry name" value="DnaJ"/>
    <property type="match status" value="1"/>
</dbReference>
<dbReference type="Proteomes" id="UP000494163">
    <property type="component" value="Chromosome 3L"/>
</dbReference>
<dbReference type="Gene3D" id="1.10.287.110">
    <property type="entry name" value="DnaJ domain"/>
    <property type="match status" value="1"/>
</dbReference>
<dbReference type="OMA" id="GLKCDDE"/>
<keyword evidence="3" id="KW-0564">Palmitate</keyword>
<gene>
    <name evidence="8" type="ORF">Dbus_chr3Lg288</name>
</gene>
<dbReference type="PRINTS" id="PR00625">
    <property type="entry name" value="JDOMAIN"/>
</dbReference>
<evidence type="ECO:0000259" key="7">
    <source>
        <dbReference type="PROSITE" id="PS50076"/>
    </source>
</evidence>
<evidence type="ECO:0000256" key="2">
    <source>
        <dbReference type="ARBA" id="ARBA00023136"/>
    </source>
</evidence>
<dbReference type="PANTHER" id="PTHR44027">
    <property type="entry name" value="DNAJ HOMOLOG SUBFAMILY C MEMBER 5 HOMOLOG"/>
    <property type="match status" value="1"/>
</dbReference>